<evidence type="ECO:0008006" key="4">
    <source>
        <dbReference type="Google" id="ProtNLM"/>
    </source>
</evidence>
<gene>
    <name evidence="2" type="ORF">LMG27198_35140</name>
</gene>
<protein>
    <recommendedName>
        <fullName evidence="4">Glycine zipper domain-containing protein</fullName>
    </recommendedName>
</protein>
<reference evidence="2" key="1">
    <citation type="journal article" date="2023" name="Int. J. Syst. Evol. Microbiol.">
        <title>Methylocystis iwaonis sp. nov., a type II methane-oxidizing bacterium from surface soil of a rice paddy field in Japan, and emended description of the genus Methylocystis (ex Whittenbury et al. 1970) Bowman et al. 1993.</title>
        <authorList>
            <person name="Kaise H."/>
            <person name="Sawadogo J.B."/>
            <person name="Alam M.S."/>
            <person name="Ueno C."/>
            <person name="Dianou D."/>
            <person name="Shinjo R."/>
            <person name="Asakawa S."/>
        </authorList>
    </citation>
    <scope>NUCLEOTIDE SEQUENCE</scope>
    <source>
        <strain evidence="2">LMG27198</strain>
    </source>
</reference>
<keyword evidence="3" id="KW-1185">Reference proteome</keyword>
<evidence type="ECO:0000313" key="3">
    <source>
        <dbReference type="Proteomes" id="UP001144323"/>
    </source>
</evidence>
<evidence type="ECO:0000313" key="2">
    <source>
        <dbReference type="EMBL" id="GLI94522.1"/>
    </source>
</evidence>
<proteinExistence type="predicted"/>
<dbReference type="Proteomes" id="UP001144323">
    <property type="component" value="Unassembled WGS sequence"/>
</dbReference>
<dbReference type="AlphaFoldDB" id="A0A9W6LTH0"/>
<feature type="transmembrane region" description="Helical" evidence="1">
    <location>
        <begin position="69"/>
        <end position="89"/>
    </location>
</feature>
<comment type="caution">
    <text evidence="2">The sequence shown here is derived from an EMBL/GenBank/DDBJ whole genome shotgun (WGS) entry which is preliminary data.</text>
</comment>
<keyword evidence="1" id="KW-0472">Membrane</keyword>
<feature type="transmembrane region" description="Helical" evidence="1">
    <location>
        <begin position="95"/>
        <end position="114"/>
    </location>
</feature>
<sequence>MRHLNGANLRFAWETQGCKPAATPMTRFQRSLMQSIALSRPIKKTFIASALILAALPLYGCYTPGERALGGGIIGGLGGAGIGALASGGLAGPTLATAAIGAAGGALVGAATAPRPHYYYRRPRHYYY</sequence>
<evidence type="ECO:0000256" key="1">
    <source>
        <dbReference type="SAM" id="Phobius"/>
    </source>
</evidence>
<organism evidence="2 3">
    <name type="scientific">Methylocystis echinoides</name>
    <dbReference type="NCBI Taxonomy" id="29468"/>
    <lineage>
        <taxon>Bacteria</taxon>
        <taxon>Pseudomonadati</taxon>
        <taxon>Pseudomonadota</taxon>
        <taxon>Alphaproteobacteria</taxon>
        <taxon>Hyphomicrobiales</taxon>
        <taxon>Methylocystaceae</taxon>
        <taxon>Methylocystis</taxon>
    </lineage>
</organism>
<accession>A0A9W6LTH0</accession>
<dbReference type="EMBL" id="BSEC01000001">
    <property type="protein sequence ID" value="GLI94522.1"/>
    <property type="molecule type" value="Genomic_DNA"/>
</dbReference>
<feature type="transmembrane region" description="Helical" evidence="1">
    <location>
        <begin position="45"/>
        <end position="62"/>
    </location>
</feature>
<name>A0A9W6LTH0_9HYPH</name>
<keyword evidence="1" id="KW-1133">Transmembrane helix</keyword>
<keyword evidence="1" id="KW-0812">Transmembrane</keyword>